<keyword evidence="7" id="KW-1185">Reference proteome</keyword>
<dbReference type="InterPro" id="IPR016187">
    <property type="entry name" value="CTDL_fold"/>
</dbReference>
<feature type="chain" id="PRO_5043696947" evidence="3">
    <location>
        <begin position="27"/>
        <end position="844"/>
    </location>
</feature>
<evidence type="ECO:0000259" key="5">
    <source>
        <dbReference type="PROSITE" id="PS50853"/>
    </source>
</evidence>
<name>A0AAV4D6V2_9GAST</name>
<dbReference type="SUPFAM" id="SSF56436">
    <property type="entry name" value="C-type lectin-like"/>
    <property type="match status" value="1"/>
</dbReference>
<dbReference type="InterPro" id="IPR016186">
    <property type="entry name" value="C-type_lectin-like/link_sf"/>
</dbReference>
<comment type="caution">
    <text evidence="6">The sequence shown here is derived from an EMBL/GenBank/DDBJ whole genome shotgun (WGS) entry which is preliminary data.</text>
</comment>
<evidence type="ECO:0000313" key="6">
    <source>
        <dbReference type="EMBL" id="GFO39720.1"/>
    </source>
</evidence>
<evidence type="ECO:0000256" key="2">
    <source>
        <dbReference type="SAM" id="Phobius"/>
    </source>
</evidence>
<dbReference type="InterPro" id="IPR036179">
    <property type="entry name" value="Ig-like_dom_sf"/>
</dbReference>
<evidence type="ECO:0000259" key="4">
    <source>
        <dbReference type="PROSITE" id="PS50835"/>
    </source>
</evidence>
<feature type="signal peptide" evidence="3">
    <location>
        <begin position="1"/>
        <end position="26"/>
    </location>
</feature>
<dbReference type="EMBL" id="BLXT01007506">
    <property type="protein sequence ID" value="GFO39720.1"/>
    <property type="molecule type" value="Genomic_DNA"/>
</dbReference>
<feature type="compositionally biased region" description="Low complexity" evidence="1">
    <location>
        <begin position="820"/>
        <end position="837"/>
    </location>
</feature>
<reference evidence="6 7" key="1">
    <citation type="journal article" date="2021" name="Elife">
        <title>Chloroplast acquisition without the gene transfer in kleptoplastic sea slugs, Plakobranchus ocellatus.</title>
        <authorList>
            <person name="Maeda T."/>
            <person name="Takahashi S."/>
            <person name="Yoshida T."/>
            <person name="Shimamura S."/>
            <person name="Takaki Y."/>
            <person name="Nagai Y."/>
            <person name="Toyoda A."/>
            <person name="Suzuki Y."/>
            <person name="Arimoto A."/>
            <person name="Ishii H."/>
            <person name="Satoh N."/>
            <person name="Nishiyama T."/>
            <person name="Hasebe M."/>
            <person name="Maruyama T."/>
            <person name="Minagawa J."/>
            <person name="Obokata J."/>
            <person name="Shigenobu S."/>
        </authorList>
    </citation>
    <scope>NUCLEOTIDE SEQUENCE [LARGE SCALE GENOMIC DNA]</scope>
</reference>
<gene>
    <name evidence="6" type="ORF">PoB_006622500</name>
</gene>
<evidence type="ECO:0000256" key="3">
    <source>
        <dbReference type="SAM" id="SignalP"/>
    </source>
</evidence>
<keyword evidence="2" id="KW-0472">Membrane</keyword>
<dbReference type="InterPro" id="IPR013783">
    <property type="entry name" value="Ig-like_fold"/>
</dbReference>
<organism evidence="6 7">
    <name type="scientific">Plakobranchus ocellatus</name>
    <dbReference type="NCBI Taxonomy" id="259542"/>
    <lineage>
        <taxon>Eukaryota</taxon>
        <taxon>Metazoa</taxon>
        <taxon>Spiralia</taxon>
        <taxon>Lophotrochozoa</taxon>
        <taxon>Mollusca</taxon>
        <taxon>Gastropoda</taxon>
        <taxon>Heterobranchia</taxon>
        <taxon>Euthyneura</taxon>
        <taxon>Panpulmonata</taxon>
        <taxon>Sacoglossa</taxon>
        <taxon>Placobranchoidea</taxon>
        <taxon>Plakobranchidae</taxon>
        <taxon>Plakobranchus</taxon>
    </lineage>
</organism>
<dbReference type="SUPFAM" id="SSF49265">
    <property type="entry name" value="Fibronectin type III"/>
    <property type="match status" value="1"/>
</dbReference>
<evidence type="ECO:0000256" key="1">
    <source>
        <dbReference type="SAM" id="MobiDB-lite"/>
    </source>
</evidence>
<accession>A0AAV4D6V2</accession>
<keyword evidence="3" id="KW-0732">Signal</keyword>
<keyword evidence="2" id="KW-1133">Transmembrane helix</keyword>
<dbReference type="Proteomes" id="UP000735302">
    <property type="component" value="Unassembled WGS sequence"/>
</dbReference>
<dbReference type="Gene3D" id="2.60.40.10">
    <property type="entry name" value="Immunoglobulins"/>
    <property type="match status" value="2"/>
</dbReference>
<keyword evidence="2" id="KW-0812">Transmembrane</keyword>
<dbReference type="InterPro" id="IPR007110">
    <property type="entry name" value="Ig-like_dom"/>
</dbReference>
<feature type="domain" description="Fibronectin type-III" evidence="5">
    <location>
        <begin position="641"/>
        <end position="742"/>
    </location>
</feature>
<feature type="domain" description="Ig-like" evidence="4">
    <location>
        <begin position="545"/>
        <end position="626"/>
    </location>
</feature>
<feature type="transmembrane region" description="Helical" evidence="2">
    <location>
        <begin position="765"/>
        <end position="784"/>
    </location>
</feature>
<dbReference type="Gene3D" id="3.10.100.10">
    <property type="entry name" value="Mannose-Binding Protein A, subunit A"/>
    <property type="match status" value="1"/>
</dbReference>
<dbReference type="AlphaFoldDB" id="A0AAV4D6V2"/>
<dbReference type="SUPFAM" id="SSF48726">
    <property type="entry name" value="Immunoglobulin"/>
    <property type="match status" value="1"/>
</dbReference>
<dbReference type="PROSITE" id="PS50835">
    <property type="entry name" value="IG_LIKE"/>
    <property type="match status" value="1"/>
</dbReference>
<feature type="region of interest" description="Disordered" evidence="1">
    <location>
        <begin position="251"/>
        <end position="277"/>
    </location>
</feature>
<dbReference type="InterPro" id="IPR003961">
    <property type="entry name" value="FN3_dom"/>
</dbReference>
<dbReference type="CDD" id="cd00063">
    <property type="entry name" value="FN3"/>
    <property type="match status" value="1"/>
</dbReference>
<evidence type="ECO:0000313" key="7">
    <source>
        <dbReference type="Proteomes" id="UP000735302"/>
    </source>
</evidence>
<feature type="region of interest" description="Disordered" evidence="1">
    <location>
        <begin position="820"/>
        <end position="844"/>
    </location>
</feature>
<sequence length="844" mass="92201">MQTDRLSSLLYFIVLVLISITSKAQARINKCRNTKNYQIQHAALGGNVTFNFCVTSPSRPHNSAIFPEVGQCSQGAECGGKYIWTLHRFGSRNAYKLDIQVLFLQHSDFGNLTVQIFDAAREDVIAFKLSLEQVQDLRTTLIPAVRTKTTSFPAKNKPITKNTVNLYASVFTAPISDTHTSTSATTLLPSTLTTTATAAHTPSSSSSPLALTISASSPPLTTASVPSTIAETAGTTTTAYVTTTRTTTTTTKIQTTTPTTIPTSSTTATATTSPLPPTTTTFTTTTIATATTSTSPVYTEVVERCLSPNDTPICPKGWYQDHDSNCAVLDLVPASYLEAQKNCEKLNARLMTSAPQSYTEDIAQCVYGIYRRPLLWLDKPEDWGSRTCQAFNLVSNRSEILSCNERYPYICLMDSSFYAKPRIQFMNVNLYTSDTATDSNATSIFYKRYNVSVKEPDSILLDPSVTSISVECQAEGDPQPRVIVRSSLIGGTDNDVTVMAGSSSIRYRRPDSLIGALGTVSCSATNIYADEISTADLTLAATYEARIVSFRGSSRQLQHGDTMVLRCAAVGFPAPNIRIVHNASGSPVNATETKANTVEYTISNITCDSSGWFRCEVADAVTGKITRKDTHTEILQCPPTCPTNLTLLNQRQINKLRLSWKPGFNGGDEQSFILFIQSNDTKWRRYDRTLHSEDTHVLYLDVSQLSAQTNYSFRIIPTNRFVRGALNASACTETMTFSTWKQPSMSNTPQLSYTFNSGGFDASNVVIIVVSFLAVCCIICAIFSSQITTAIKKHNNRHLSIALEKLVRFSFVSDPDTNGMSADSKSSSQSSVFESNTDIGTHVT</sequence>
<proteinExistence type="predicted"/>
<protein>
    <submittedName>
        <fullName evidence="6">Uncharacterized protein</fullName>
    </submittedName>
</protein>
<dbReference type="InterPro" id="IPR036116">
    <property type="entry name" value="FN3_sf"/>
</dbReference>
<dbReference type="PROSITE" id="PS50853">
    <property type="entry name" value="FN3"/>
    <property type="match status" value="1"/>
</dbReference>